<sequence length="435" mass="46624">MAHADAARDEAAFSMRVLRHLASRAGSSANLAVSPLSLHAALALLGAGARGATLDEIVAFLGPAGAHAHAALASHVALRVLADSGGLGPDSGGGGFGPNSCFFGFGSGLNSGGGAMVRFANSVWVDVDLRLNDAYSRVVAEHYHAQARPAPFRRNPEEARGQINKWVAAATAGRMNDVVSPGSINSATAAVVANALYFKCAWLHKFRSWDTRDGDFFLPATGGTAGVPFMSSAKVRVQFMSSSREQYVVRRSGYKVLRLPYAHGSDRNRFSMYIYLPDDRGGLPSMLHKLSSDPALLESSGTMAREVPLRRFQVPRFTVEHSTDATAMLRDLGLRLPFDAAAADFSDMMETAPDRRLFVSEVHHKCFVEVDEEGTEAFAATTFGCTATSAAPAREPEEFVADHPFVFLIKEDTSAVVVFAGQVVNPSLSPRYSMH</sequence>
<evidence type="ECO:0000313" key="5">
    <source>
        <dbReference type="Proteomes" id="UP001497457"/>
    </source>
</evidence>
<comment type="similarity">
    <text evidence="1 2">Belongs to the serpin family.</text>
</comment>
<dbReference type="InterPro" id="IPR042185">
    <property type="entry name" value="Serpin_sf_2"/>
</dbReference>
<dbReference type="AlphaFoldDB" id="A0ABC8YQI5"/>
<dbReference type="InterPro" id="IPR036186">
    <property type="entry name" value="Serpin_sf"/>
</dbReference>
<dbReference type="InterPro" id="IPR023795">
    <property type="entry name" value="Serpin_CS"/>
</dbReference>
<dbReference type="EMBL" id="OZ075127">
    <property type="protein sequence ID" value="CAL4947286.1"/>
    <property type="molecule type" value="Genomic_DNA"/>
</dbReference>
<evidence type="ECO:0000256" key="1">
    <source>
        <dbReference type="ARBA" id="ARBA00009500"/>
    </source>
</evidence>
<dbReference type="PANTHER" id="PTHR11461:SF306">
    <property type="entry name" value="SERPIN-Z1"/>
    <property type="match status" value="1"/>
</dbReference>
<evidence type="ECO:0000256" key="2">
    <source>
        <dbReference type="RuleBase" id="RU000411"/>
    </source>
</evidence>
<dbReference type="Pfam" id="PF00079">
    <property type="entry name" value="Serpin"/>
    <property type="match status" value="1"/>
</dbReference>
<keyword evidence="5" id="KW-1185">Reference proteome</keyword>
<feature type="domain" description="Serpin" evidence="3">
    <location>
        <begin position="15"/>
        <end position="426"/>
    </location>
</feature>
<name>A0ABC8YQI5_9POAL</name>
<dbReference type="SUPFAM" id="SSF56574">
    <property type="entry name" value="Serpins"/>
    <property type="match status" value="1"/>
</dbReference>
<dbReference type="Gene3D" id="2.30.39.10">
    <property type="entry name" value="Alpha-1-antitrypsin, domain 1"/>
    <property type="match status" value="1"/>
</dbReference>
<evidence type="ECO:0000313" key="4">
    <source>
        <dbReference type="EMBL" id="CAL4947286.1"/>
    </source>
</evidence>
<dbReference type="InterPro" id="IPR000215">
    <property type="entry name" value="Serpin_fam"/>
</dbReference>
<protein>
    <recommendedName>
        <fullName evidence="3">Serpin domain-containing protein</fullName>
    </recommendedName>
</protein>
<dbReference type="SMART" id="SM00093">
    <property type="entry name" value="SERPIN"/>
    <property type="match status" value="1"/>
</dbReference>
<dbReference type="PANTHER" id="PTHR11461">
    <property type="entry name" value="SERINE PROTEASE INHIBITOR, SERPIN"/>
    <property type="match status" value="1"/>
</dbReference>
<dbReference type="Gene3D" id="3.30.497.10">
    <property type="entry name" value="Antithrombin, subunit I, domain 2"/>
    <property type="match status" value="1"/>
</dbReference>
<evidence type="ECO:0000259" key="3">
    <source>
        <dbReference type="SMART" id="SM00093"/>
    </source>
</evidence>
<reference evidence="4" key="1">
    <citation type="submission" date="2024-10" db="EMBL/GenBank/DDBJ databases">
        <authorList>
            <person name="Ryan C."/>
        </authorList>
    </citation>
    <scope>NUCLEOTIDE SEQUENCE [LARGE SCALE GENOMIC DNA]</scope>
</reference>
<proteinExistence type="inferred from homology"/>
<organism evidence="4 5">
    <name type="scientific">Urochloa decumbens</name>
    <dbReference type="NCBI Taxonomy" id="240449"/>
    <lineage>
        <taxon>Eukaryota</taxon>
        <taxon>Viridiplantae</taxon>
        <taxon>Streptophyta</taxon>
        <taxon>Embryophyta</taxon>
        <taxon>Tracheophyta</taxon>
        <taxon>Spermatophyta</taxon>
        <taxon>Magnoliopsida</taxon>
        <taxon>Liliopsida</taxon>
        <taxon>Poales</taxon>
        <taxon>Poaceae</taxon>
        <taxon>PACMAD clade</taxon>
        <taxon>Panicoideae</taxon>
        <taxon>Panicodae</taxon>
        <taxon>Paniceae</taxon>
        <taxon>Melinidinae</taxon>
        <taxon>Urochloa</taxon>
    </lineage>
</organism>
<dbReference type="Proteomes" id="UP001497457">
    <property type="component" value="Chromosome 17b"/>
</dbReference>
<dbReference type="InterPro" id="IPR023796">
    <property type="entry name" value="Serpin_dom"/>
</dbReference>
<dbReference type="PROSITE" id="PS00284">
    <property type="entry name" value="SERPIN"/>
    <property type="match status" value="1"/>
</dbReference>
<gene>
    <name evidence="4" type="ORF">URODEC1_LOCUS36654</name>
</gene>
<dbReference type="InterPro" id="IPR042178">
    <property type="entry name" value="Serpin_sf_1"/>
</dbReference>
<accession>A0ABC8YQI5</accession>